<accession>A0AB33JZB2</accession>
<evidence type="ECO:0000259" key="4">
    <source>
        <dbReference type="Pfam" id="PF01648"/>
    </source>
</evidence>
<reference evidence="5" key="1">
    <citation type="submission" date="2024-07" db="EMBL/GenBank/DDBJ databases">
        <title>Complete genome sequences of cellulolytic bacteria, Kitasatospora sp. CMC57 and Streptomyces sp. CMC78, isolated from Japanese agricultural soil.</title>
        <authorList>
            <person name="Hashimoto T."/>
            <person name="Ito M."/>
            <person name="Iwamoto M."/>
            <person name="Fukahori D."/>
            <person name="Shoda T."/>
            <person name="Sakoda M."/>
            <person name="Morohoshi T."/>
            <person name="Mitsuboshi M."/>
            <person name="Nishizawa T."/>
        </authorList>
    </citation>
    <scope>NUCLEOTIDE SEQUENCE</scope>
    <source>
        <strain evidence="5">CMC57</strain>
    </source>
</reference>
<sequence length="310" mass="33324">MPATVTGAAVGEPIRVTGPEGPWEAVREALAMRGSAVLVSRLGDWLPAGEPDPVAGASAAEPDAPSGGSVEPSERDVAVLGRDWARYQAMSHEQVRSRFLASRLLLKHAAGNALQASPETVDLAYKLGGRPYLRGCDQVDISLSHTEDLLVVGLTRRGWIGVDAELESRRLLGTGAEKQICTPHEIARLEELPEERRNLALVRLWTLKEAYSKAIGQGLRFRFTEFGFTPTAGADRVQVLRPDGSPGTGDEWSFGTWAVDDGAYTVSVALFDAGFGDTADIAARTMLDDGLLDALSGYRRDGGDVTRRLK</sequence>
<evidence type="ECO:0000256" key="3">
    <source>
        <dbReference type="SAM" id="MobiDB-lite"/>
    </source>
</evidence>
<feature type="region of interest" description="Disordered" evidence="3">
    <location>
        <begin position="50"/>
        <end position="74"/>
    </location>
</feature>
<dbReference type="GO" id="GO:0008897">
    <property type="term" value="F:holo-[acyl-carrier-protein] synthase activity"/>
    <property type="evidence" value="ECO:0007669"/>
    <property type="project" value="InterPro"/>
</dbReference>
<dbReference type="InterPro" id="IPR037143">
    <property type="entry name" value="4-PPantetheinyl_Trfase_dom_sf"/>
</dbReference>
<dbReference type="GO" id="GO:0000287">
    <property type="term" value="F:magnesium ion binding"/>
    <property type="evidence" value="ECO:0007669"/>
    <property type="project" value="InterPro"/>
</dbReference>
<dbReference type="EMBL" id="AP035881">
    <property type="protein sequence ID" value="BFP47897.1"/>
    <property type="molecule type" value="Genomic_DNA"/>
</dbReference>
<evidence type="ECO:0000256" key="1">
    <source>
        <dbReference type="ARBA" id="ARBA00010990"/>
    </source>
</evidence>
<comment type="similarity">
    <text evidence="1">Belongs to the P-Pant transferase superfamily. Gsp/Sfp/HetI/AcpT family.</text>
</comment>
<organism evidence="5">
    <name type="scientific">Kitasatospora sp. CMC57</name>
    <dbReference type="NCBI Taxonomy" id="3231513"/>
    <lineage>
        <taxon>Bacteria</taxon>
        <taxon>Bacillati</taxon>
        <taxon>Actinomycetota</taxon>
        <taxon>Actinomycetes</taxon>
        <taxon>Kitasatosporales</taxon>
        <taxon>Streptomycetaceae</taxon>
        <taxon>Kitasatospora</taxon>
    </lineage>
</organism>
<dbReference type="GO" id="GO:0019878">
    <property type="term" value="P:lysine biosynthetic process via aminoadipic acid"/>
    <property type="evidence" value="ECO:0007669"/>
    <property type="project" value="TreeGrafter"/>
</dbReference>
<proteinExistence type="inferred from homology"/>
<evidence type="ECO:0000256" key="2">
    <source>
        <dbReference type="ARBA" id="ARBA00022679"/>
    </source>
</evidence>
<gene>
    <name evidence="5" type="ORF">KCMC57_42650</name>
</gene>
<name>A0AB33JZB2_9ACTN</name>
<dbReference type="InterPro" id="IPR008278">
    <property type="entry name" value="4-PPantetheinyl_Trfase_dom"/>
</dbReference>
<dbReference type="GO" id="GO:0005829">
    <property type="term" value="C:cytosol"/>
    <property type="evidence" value="ECO:0007669"/>
    <property type="project" value="TreeGrafter"/>
</dbReference>
<protein>
    <recommendedName>
        <fullName evidence="4">4'-phosphopantetheinyl transferase domain-containing protein</fullName>
    </recommendedName>
</protein>
<feature type="domain" description="4'-phosphopantetheinyl transferase" evidence="4">
    <location>
        <begin position="160"/>
        <end position="233"/>
    </location>
</feature>
<dbReference type="PANTHER" id="PTHR12215">
    <property type="entry name" value="PHOSPHOPANTETHEINE TRANSFERASE"/>
    <property type="match status" value="1"/>
</dbReference>
<dbReference type="Gene3D" id="3.90.470.20">
    <property type="entry name" value="4'-phosphopantetheinyl transferase domain"/>
    <property type="match status" value="2"/>
</dbReference>
<dbReference type="InterPro" id="IPR050559">
    <property type="entry name" value="P-Pant_transferase_sf"/>
</dbReference>
<keyword evidence="2" id="KW-0808">Transferase</keyword>
<dbReference type="AlphaFoldDB" id="A0AB33JZB2"/>
<evidence type="ECO:0000313" key="5">
    <source>
        <dbReference type="EMBL" id="BFP47897.1"/>
    </source>
</evidence>
<dbReference type="Pfam" id="PF01648">
    <property type="entry name" value="ACPS"/>
    <property type="match status" value="1"/>
</dbReference>
<dbReference type="SUPFAM" id="SSF56214">
    <property type="entry name" value="4'-phosphopantetheinyl transferase"/>
    <property type="match status" value="2"/>
</dbReference>
<dbReference type="RefSeq" id="WP_407990176.1">
    <property type="nucleotide sequence ID" value="NZ_AP035881.2"/>
</dbReference>
<dbReference type="PANTHER" id="PTHR12215:SF10">
    <property type="entry name" value="L-AMINOADIPATE-SEMIALDEHYDE DEHYDROGENASE-PHOSPHOPANTETHEINYL TRANSFERASE"/>
    <property type="match status" value="1"/>
</dbReference>